<reference evidence="2" key="1">
    <citation type="submission" date="2023-03" db="EMBL/GenBank/DDBJ databases">
        <title>Massive genome expansion in bonnet fungi (Mycena s.s.) driven by repeated elements and novel gene families across ecological guilds.</title>
        <authorList>
            <consortium name="Lawrence Berkeley National Laboratory"/>
            <person name="Harder C.B."/>
            <person name="Miyauchi S."/>
            <person name="Viragh M."/>
            <person name="Kuo A."/>
            <person name="Thoen E."/>
            <person name="Andreopoulos B."/>
            <person name="Lu D."/>
            <person name="Skrede I."/>
            <person name="Drula E."/>
            <person name="Henrissat B."/>
            <person name="Morin E."/>
            <person name="Kohler A."/>
            <person name="Barry K."/>
            <person name="LaButti K."/>
            <person name="Morin E."/>
            <person name="Salamov A."/>
            <person name="Lipzen A."/>
            <person name="Mereny Z."/>
            <person name="Hegedus B."/>
            <person name="Baldrian P."/>
            <person name="Stursova M."/>
            <person name="Weitz H."/>
            <person name="Taylor A."/>
            <person name="Grigoriev I.V."/>
            <person name="Nagy L.G."/>
            <person name="Martin F."/>
            <person name="Kauserud H."/>
        </authorList>
    </citation>
    <scope>NUCLEOTIDE SEQUENCE</scope>
    <source>
        <strain evidence="2">CBHHK182m</strain>
    </source>
</reference>
<evidence type="ECO:0000313" key="3">
    <source>
        <dbReference type="Proteomes" id="UP001215598"/>
    </source>
</evidence>
<accession>A0AAD7J465</accession>
<feature type="region of interest" description="Disordered" evidence="1">
    <location>
        <begin position="151"/>
        <end position="174"/>
    </location>
</feature>
<dbReference type="AlphaFoldDB" id="A0AAD7J465"/>
<feature type="region of interest" description="Disordered" evidence="1">
    <location>
        <begin position="94"/>
        <end position="122"/>
    </location>
</feature>
<feature type="region of interest" description="Disordered" evidence="1">
    <location>
        <begin position="1"/>
        <end position="22"/>
    </location>
</feature>
<comment type="caution">
    <text evidence="2">The sequence shown here is derived from an EMBL/GenBank/DDBJ whole genome shotgun (WGS) entry which is preliminary data.</text>
</comment>
<proteinExistence type="predicted"/>
<dbReference type="EMBL" id="JARKIB010000046">
    <property type="protein sequence ID" value="KAJ7756565.1"/>
    <property type="molecule type" value="Genomic_DNA"/>
</dbReference>
<feature type="compositionally biased region" description="Polar residues" evidence="1">
    <location>
        <begin position="265"/>
        <end position="275"/>
    </location>
</feature>
<evidence type="ECO:0000256" key="1">
    <source>
        <dbReference type="SAM" id="MobiDB-lite"/>
    </source>
</evidence>
<gene>
    <name evidence="2" type="ORF">B0H16DRAFT_1825917</name>
</gene>
<feature type="region of interest" description="Disordered" evidence="1">
    <location>
        <begin position="205"/>
        <end position="315"/>
    </location>
</feature>
<organism evidence="2 3">
    <name type="scientific">Mycena metata</name>
    <dbReference type="NCBI Taxonomy" id="1033252"/>
    <lineage>
        <taxon>Eukaryota</taxon>
        <taxon>Fungi</taxon>
        <taxon>Dikarya</taxon>
        <taxon>Basidiomycota</taxon>
        <taxon>Agaricomycotina</taxon>
        <taxon>Agaricomycetes</taxon>
        <taxon>Agaricomycetidae</taxon>
        <taxon>Agaricales</taxon>
        <taxon>Marasmiineae</taxon>
        <taxon>Mycenaceae</taxon>
        <taxon>Mycena</taxon>
    </lineage>
</organism>
<protein>
    <submittedName>
        <fullName evidence="2">Uncharacterized protein</fullName>
    </submittedName>
</protein>
<evidence type="ECO:0000313" key="2">
    <source>
        <dbReference type="EMBL" id="KAJ7756565.1"/>
    </source>
</evidence>
<keyword evidence="3" id="KW-1185">Reference proteome</keyword>
<dbReference type="Proteomes" id="UP001215598">
    <property type="component" value="Unassembled WGS sequence"/>
</dbReference>
<feature type="compositionally biased region" description="Basic and acidic residues" evidence="1">
    <location>
        <begin position="213"/>
        <end position="222"/>
    </location>
</feature>
<name>A0AAD7J465_9AGAR</name>
<feature type="compositionally biased region" description="Polar residues" evidence="1">
    <location>
        <begin position="155"/>
        <end position="172"/>
    </location>
</feature>
<feature type="compositionally biased region" description="Basic and acidic residues" evidence="1">
    <location>
        <begin position="299"/>
        <end position="308"/>
    </location>
</feature>
<feature type="compositionally biased region" description="Basic and acidic residues" evidence="1">
    <location>
        <begin position="244"/>
        <end position="261"/>
    </location>
</feature>
<feature type="compositionally biased region" description="Basic and acidic residues" evidence="1">
    <location>
        <begin position="276"/>
        <end position="292"/>
    </location>
</feature>
<sequence length="315" mass="34648">MDTIHNVSPHLLGSTEDQSTGSTLADRAMDGFLPLPHFDHGTRPRHGSFDSQIPQIRLSQFSFPSYNPDTPENEFMPRRPRSNTTLPTHIRSHSEDVYSGMHPFSSQRPSDGDSRYFHGQLLSAPGENLPSITGYGRYSVGAPSEASIYSGGGSDSQYSPYTSPSVSPQAYSTELPEDLFPPSLLRYGKRSSLLVVWGVGEEPLALPLGPPFGRERDDEKGGGRASRAAASTHQRIKPAPRAAEGSEHVAGREEGSGEARFARKPNSTTPSTTHNELGEARRRRGDPLDPHKEKRGRRRNEESEEKQRTLTAYEA</sequence>